<keyword evidence="3" id="KW-1185">Reference proteome</keyword>
<proteinExistence type="predicted"/>
<gene>
    <name evidence="2" type="ORF">SARC_05512</name>
</gene>
<feature type="compositionally biased region" description="Polar residues" evidence="1">
    <location>
        <begin position="13"/>
        <end position="26"/>
    </location>
</feature>
<organism evidence="2 3">
    <name type="scientific">Sphaeroforma arctica JP610</name>
    <dbReference type="NCBI Taxonomy" id="667725"/>
    <lineage>
        <taxon>Eukaryota</taxon>
        <taxon>Ichthyosporea</taxon>
        <taxon>Ichthyophonida</taxon>
        <taxon>Sphaeroforma</taxon>
    </lineage>
</organism>
<feature type="region of interest" description="Disordered" evidence="1">
    <location>
        <begin position="1"/>
        <end position="26"/>
    </location>
</feature>
<evidence type="ECO:0000313" key="2">
    <source>
        <dbReference type="EMBL" id="KNC82192.1"/>
    </source>
</evidence>
<dbReference type="RefSeq" id="XP_014156094.1">
    <property type="nucleotide sequence ID" value="XM_014300619.1"/>
</dbReference>
<dbReference type="EMBL" id="KQ241950">
    <property type="protein sequence ID" value="KNC82192.1"/>
    <property type="molecule type" value="Genomic_DNA"/>
</dbReference>
<dbReference type="Proteomes" id="UP000054560">
    <property type="component" value="Unassembled WGS sequence"/>
</dbReference>
<dbReference type="AlphaFoldDB" id="A0A0L0FZD3"/>
<sequence length="95" mass="10495">MQSPISTRKERMSSITSKNGYRSSPNLSNVVRKLSALCLLPSDVQSMADLHSHLRSGETIRVVLNSVFSGAIPRKIPRRAASIIADEFYVPLVLK</sequence>
<reference evidence="2 3" key="1">
    <citation type="submission" date="2011-02" db="EMBL/GenBank/DDBJ databases">
        <title>The Genome Sequence of Sphaeroforma arctica JP610.</title>
        <authorList>
            <consortium name="The Broad Institute Genome Sequencing Platform"/>
            <person name="Russ C."/>
            <person name="Cuomo C."/>
            <person name="Young S.K."/>
            <person name="Zeng Q."/>
            <person name="Gargeya S."/>
            <person name="Alvarado L."/>
            <person name="Berlin A."/>
            <person name="Chapman S.B."/>
            <person name="Chen Z."/>
            <person name="Freedman E."/>
            <person name="Gellesch M."/>
            <person name="Goldberg J."/>
            <person name="Griggs A."/>
            <person name="Gujja S."/>
            <person name="Heilman E."/>
            <person name="Heiman D."/>
            <person name="Howarth C."/>
            <person name="Mehta T."/>
            <person name="Neiman D."/>
            <person name="Pearson M."/>
            <person name="Roberts A."/>
            <person name="Saif S."/>
            <person name="Shea T."/>
            <person name="Shenoy N."/>
            <person name="Sisk P."/>
            <person name="Stolte C."/>
            <person name="Sykes S."/>
            <person name="White J."/>
            <person name="Yandava C."/>
            <person name="Burger G."/>
            <person name="Gray M.W."/>
            <person name="Holland P.W.H."/>
            <person name="King N."/>
            <person name="Lang F.B.F."/>
            <person name="Roger A.J."/>
            <person name="Ruiz-Trillo I."/>
            <person name="Haas B."/>
            <person name="Nusbaum C."/>
            <person name="Birren B."/>
        </authorList>
    </citation>
    <scope>NUCLEOTIDE SEQUENCE [LARGE SCALE GENOMIC DNA]</scope>
    <source>
        <strain evidence="2 3">JP610</strain>
    </source>
</reference>
<name>A0A0L0FZD3_9EUKA</name>
<protein>
    <submittedName>
        <fullName evidence="2">Uncharacterized protein</fullName>
    </submittedName>
</protein>
<evidence type="ECO:0000313" key="3">
    <source>
        <dbReference type="Proteomes" id="UP000054560"/>
    </source>
</evidence>
<evidence type="ECO:0000256" key="1">
    <source>
        <dbReference type="SAM" id="MobiDB-lite"/>
    </source>
</evidence>
<dbReference type="GeneID" id="25906016"/>
<accession>A0A0L0FZD3</accession>